<gene>
    <name evidence="5" type="ORF">GQ43DRAFT_361885</name>
</gene>
<keyword evidence="4" id="KW-0472">Membrane</keyword>
<organism evidence="5 6">
    <name type="scientific">Delitschia confertaspora ATCC 74209</name>
    <dbReference type="NCBI Taxonomy" id="1513339"/>
    <lineage>
        <taxon>Eukaryota</taxon>
        <taxon>Fungi</taxon>
        <taxon>Dikarya</taxon>
        <taxon>Ascomycota</taxon>
        <taxon>Pezizomycotina</taxon>
        <taxon>Dothideomycetes</taxon>
        <taxon>Pleosporomycetidae</taxon>
        <taxon>Pleosporales</taxon>
        <taxon>Delitschiaceae</taxon>
        <taxon>Delitschia</taxon>
    </lineage>
</organism>
<dbReference type="EMBL" id="ML993851">
    <property type="protein sequence ID" value="KAF2205666.1"/>
    <property type="molecule type" value="Genomic_DNA"/>
</dbReference>
<comment type="caution">
    <text evidence="5">The sequence shown here is derived from an EMBL/GenBank/DDBJ whole genome shotgun (WGS) entry which is preliminary data.</text>
</comment>
<proteinExistence type="inferred from homology"/>
<accession>A0A9P4JU80</accession>
<comment type="similarity">
    <text evidence="1">Belongs to the AIM6 family.</text>
</comment>
<dbReference type="SUPFAM" id="SSF51695">
    <property type="entry name" value="PLC-like phosphodiesterases"/>
    <property type="match status" value="1"/>
</dbReference>
<evidence type="ECO:0000256" key="3">
    <source>
        <dbReference type="SAM" id="MobiDB-lite"/>
    </source>
</evidence>
<dbReference type="Proteomes" id="UP000799536">
    <property type="component" value="Unassembled WGS sequence"/>
</dbReference>
<keyword evidence="4" id="KW-1133">Transmembrane helix</keyword>
<feature type="transmembrane region" description="Helical" evidence="4">
    <location>
        <begin position="43"/>
        <end position="72"/>
    </location>
</feature>
<dbReference type="InterPro" id="IPR017946">
    <property type="entry name" value="PLC-like_Pdiesterase_TIM-brl"/>
</dbReference>
<dbReference type="GO" id="GO:0006629">
    <property type="term" value="P:lipid metabolic process"/>
    <property type="evidence" value="ECO:0007669"/>
    <property type="project" value="InterPro"/>
</dbReference>
<dbReference type="PANTHER" id="PTHR31571">
    <property type="entry name" value="ALTERED INHERITANCE OF MITOCHONDRIA PROTEIN 6"/>
    <property type="match status" value="1"/>
</dbReference>
<protein>
    <recommendedName>
        <fullName evidence="2">Altered inheritance of mitochondria protein 6</fullName>
    </recommendedName>
</protein>
<dbReference type="AlphaFoldDB" id="A0A9P4JU80"/>
<evidence type="ECO:0000313" key="6">
    <source>
        <dbReference type="Proteomes" id="UP000799536"/>
    </source>
</evidence>
<dbReference type="OrthoDB" id="4153866at2759"/>
<evidence type="ECO:0000256" key="1">
    <source>
        <dbReference type="ARBA" id="ARBA00008858"/>
    </source>
</evidence>
<feature type="region of interest" description="Disordered" evidence="3">
    <location>
        <begin position="289"/>
        <end position="312"/>
    </location>
</feature>
<evidence type="ECO:0000313" key="5">
    <source>
        <dbReference type="EMBL" id="KAF2205666.1"/>
    </source>
</evidence>
<dbReference type="GO" id="GO:0008081">
    <property type="term" value="F:phosphoric diester hydrolase activity"/>
    <property type="evidence" value="ECO:0007669"/>
    <property type="project" value="InterPro"/>
</dbReference>
<keyword evidence="6" id="KW-1185">Reference proteome</keyword>
<feature type="compositionally biased region" description="Polar residues" evidence="3">
    <location>
        <begin position="289"/>
        <end position="300"/>
    </location>
</feature>
<evidence type="ECO:0000256" key="2">
    <source>
        <dbReference type="ARBA" id="ARBA00014286"/>
    </source>
</evidence>
<evidence type="ECO:0000256" key="4">
    <source>
        <dbReference type="SAM" id="Phobius"/>
    </source>
</evidence>
<dbReference type="InterPro" id="IPR051236">
    <property type="entry name" value="HAT_RTT109-like"/>
</dbReference>
<reference evidence="5" key="1">
    <citation type="journal article" date="2020" name="Stud. Mycol.">
        <title>101 Dothideomycetes genomes: a test case for predicting lifestyles and emergence of pathogens.</title>
        <authorList>
            <person name="Haridas S."/>
            <person name="Albert R."/>
            <person name="Binder M."/>
            <person name="Bloem J."/>
            <person name="Labutti K."/>
            <person name="Salamov A."/>
            <person name="Andreopoulos B."/>
            <person name="Baker S."/>
            <person name="Barry K."/>
            <person name="Bills G."/>
            <person name="Bluhm B."/>
            <person name="Cannon C."/>
            <person name="Castanera R."/>
            <person name="Culley D."/>
            <person name="Daum C."/>
            <person name="Ezra D."/>
            <person name="Gonzalez J."/>
            <person name="Henrissat B."/>
            <person name="Kuo A."/>
            <person name="Liang C."/>
            <person name="Lipzen A."/>
            <person name="Lutzoni F."/>
            <person name="Magnuson J."/>
            <person name="Mondo S."/>
            <person name="Nolan M."/>
            <person name="Ohm R."/>
            <person name="Pangilinan J."/>
            <person name="Park H.-J."/>
            <person name="Ramirez L."/>
            <person name="Alfaro M."/>
            <person name="Sun H."/>
            <person name="Tritt A."/>
            <person name="Yoshinaga Y."/>
            <person name="Zwiers L.-H."/>
            <person name="Turgeon B."/>
            <person name="Goodwin S."/>
            <person name="Spatafora J."/>
            <person name="Crous P."/>
            <person name="Grigoriev I."/>
        </authorList>
    </citation>
    <scope>NUCLEOTIDE SEQUENCE</scope>
    <source>
        <strain evidence="5">ATCC 74209</strain>
    </source>
</reference>
<sequence>MGVTLEQYRLEHGPLRLEDAVDAAEKLLNQKYKTQWRKRGRRACLAVPVLSLCLFGIVHLINVAASLVPVFWDDHLFLPKWGEPGQLGEGIASYPTDFTRDVTPKPCHSHNDYWRRVPLYEAVHSGCTGVEADVWLFGDELFVGHSTSALTRNRTLRSLYVDPLVQLLDYQNPTAGFGNETMNSVFDQDPSQTLVLLVDFKTSGPEILPVLMDQLAALREKHYLSYFNGRAVLLGPVTVVATGNAPFDLLTANTTYRDIFFDAPLANMFEEPVDAFPDPSHRALPTFTQPPESKQVSSQSHLHRGKSGQGTVGTSAESHFDFLNSYYASVSFTKSIGHVWNGRLSAEQMRLIRGQIAGAHRRGLKVRYWNTPKWPVGLRNHVWDVLVKEGVDYLNGDDLIAMTRMDWTRKKHHGWF</sequence>
<keyword evidence="4" id="KW-0812">Transmembrane</keyword>
<dbReference type="PANTHER" id="PTHR31571:SF1">
    <property type="entry name" value="ALTERED INHERITANCE OF MITOCHONDRIA PROTEIN 6"/>
    <property type="match status" value="1"/>
</dbReference>
<name>A0A9P4JU80_9PLEO</name>